<dbReference type="InterPro" id="IPR015422">
    <property type="entry name" value="PyrdxlP-dep_Trfase_small"/>
</dbReference>
<sequence>MEIFKPLTRQIADQIRLQIASGHFPPESKLPSLRTHAEMQGVAKNTMVQAYELLVAEGVLEPRRGAGFYVTGARGAPISADGWAPALDQALASVGIDRSQFHALGGSPSIGDGLPPSKWLETCRLDRYMQKIGRSGLGTNFRYGDPFGYLPLRQSIARKLDAYGISARTDQIVLTQGSYQAVDIMIRRFVRPGDTVLVDVPGFYPTYNKLRLQGANIVGIPRTPEGPDLPSFRQAISRFKPKLFFTQSTAHNPTGSDITEEVASALMRLASKAGVLVVDDDALADFKPPQSLRLSRLDRELDHSVYVGSFSKSLSSMVRVGFLVCSPALARALVEVKTTLSLNSSPYAERTVDAVITEGRFERHVVDLQNRARRATQVALAELESHGASVFCSPECTLFLWARLPGVNDSTAFAKKLLERGITLAPGSIFLPNSSGRSPWFRFNVGFMEATDHMELVWQEVNRWR</sequence>
<dbReference type="InterPro" id="IPR051446">
    <property type="entry name" value="HTH_trans_reg/aminotransferase"/>
</dbReference>
<dbReference type="InterPro" id="IPR015424">
    <property type="entry name" value="PyrdxlP-dep_Trfase"/>
</dbReference>
<feature type="domain" description="HTH gntR-type" evidence="6">
    <location>
        <begin position="5"/>
        <end position="73"/>
    </location>
</feature>
<keyword evidence="5" id="KW-0804">Transcription</keyword>
<dbReference type="PANTHER" id="PTHR46577:SF2">
    <property type="entry name" value="TRANSCRIPTIONAL REGULATORY PROTEIN"/>
    <property type="match status" value="1"/>
</dbReference>
<keyword evidence="3" id="KW-0805">Transcription regulation</keyword>
<protein>
    <submittedName>
        <fullName evidence="7">PLP-dependent aminotransferase family protein</fullName>
    </submittedName>
</protein>
<evidence type="ECO:0000259" key="6">
    <source>
        <dbReference type="PROSITE" id="PS50949"/>
    </source>
</evidence>
<evidence type="ECO:0000313" key="7">
    <source>
        <dbReference type="EMBL" id="WFP08732.1"/>
    </source>
</evidence>
<proteinExistence type="inferred from homology"/>
<dbReference type="SMART" id="SM00345">
    <property type="entry name" value="HTH_GNTR"/>
    <property type="match status" value="1"/>
</dbReference>
<keyword evidence="8" id="KW-1185">Reference proteome</keyword>
<dbReference type="InterPro" id="IPR000524">
    <property type="entry name" value="Tscrpt_reg_HTH_GntR"/>
</dbReference>
<keyword evidence="4" id="KW-0238">DNA-binding</keyword>
<dbReference type="InterPro" id="IPR036388">
    <property type="entry name" value="WH-like_DNA-bd_sf"/>
</dbReference>
<dbReference type="Gene3D" id="1.10.10.10">
    <property type="entry name" value="Winged helix-like DNA-binding domain superfamily/Winged helix DNA-binding domain"/>
    <property type="match status" value="1"/>
</dbReference>
<evidence type="ECO:0000256" key="4">
    <source>
        <dbReference type="ARBA" id="ARBA00023125"/>
    </source>
</evidence>
<dbReference type="PANTHER" id="PTHR46577">
    <property type="entry name" value="HTH-TYPE TRANSCRIPTIONAL REGULATORY PROTEIN GABR"/>
    <property type="match status" value="1"/>
</dbReference>
<dbReference type="InterPro" id="IPR004839">
    <property type="entry name" value="Aminotransferase_I/II_large"/>
</dbReference>
<keyword evidence="2" id="KW-0663">Pyridoxal phosphate</keyword>
<evidence type="ECO:0000256" key="3">
    <source>
        <dbReference type="ARBA" id="ARBA00023015"/>
    </source>
</evidence>
<dbReference type="CDD" id="cd07377">
    <property type="entry name" value="WHTH_GntR"/>
    <property type="match status" value="1"/>
</dbReference>
<dbReference type="Proteomes" id="UP001214170">
    <property type="component" value="Chromosome"/>
</dbReference>
<evidence type="ECO:0000256" key="2">
    <source>
        <dbReference type="ARBA" id="ARBA00022898"/>
    </source>
</evidence>
<dbReference type="InterPro" id="IPR015421">
    <property type="entry name" value="PyrdxlP-dep_Trfase_major"/>
</dbReference>
<gene>
    <name evidence="7" type="ORF">P8T11_02305</name>
</gene>
<keyword evidence="7" id="KW-0032">Aminotransferase</keyword>
<dbReference type="Pfam" id="PF00392">
    <property type="entry name" value="GntR"/>
    <property type="match status" value="1"/>
</dbReference>
<comment type="similarity">
    <text evidence="1">In the C-terminal section; belongs to the class-I pyridoxal-phosphate-dependent aminotransferase family.</text>
</comment>
<dbReference type="Gene3D" id="3.90.1150.10">
    <property type="entry name" value="Aspartate Aminotransferase, domain 1"/>
    <property type="match status" value="1"/>
</dbReference>
<reference evidence="7 8" key="1">
    <citation type="submission" date="2023-03" db="EMBL/GenBank/DDBJ databases">
        <title>Achromobacter spanius LIG8.</title>
        <authorList>
            <person name="Shrestha S."/>
        </authorList>
    </citation>
    <scope>NUCLEOTIDE SEQUENCE [LARGE SCALE GENOMIC DNA]</scope>
    <source>
        <strain evidence="7 8">LIG8</strain>
    </source>
</reference>
<dbReference type="SUPFAM" id="SSF53383">
    <property type="entry name" value="PLP-dependent transferases"/>
    <property type="match status" value="1"/>
</dbReference>
<accession>A0ABY8GVF1</accession>
<evidence type="ECO:0000256" key="5">
    <source>
        <dbReference type="ARBA" id="ARBA00023163"/>
    </source>
</evidence>
<dbReference type="Pfam" id="PF00155">
    <property type="entry name" value="Aminotran_1_2"/>
    <property type="match status" value="1"/>
</dbReference>
<dbReference type="PROSITE" id="PS50949">
    <property type="entry name" value="HTH_GNTR"/>
    <property type="match status" value="1"/>
</dbReference>
<dbReference type="RefSeq" id="WP_268078524.1">
    <property type="nucleotide sequence ID" value="NZ_CP106885.1"/>
</dbReference>
<dbReference type="GO" id="GO:0008483">
    <property type="term" value="F:transaminase activity"/>
    <property type="evidence" value="ECO:0007669"/>
    <property type="project" value="UniProtKB-KW"/>
</dbReference>
<organism evidence="7 8">
    <name type="scientific">Achromobacter spanius</name>
    <dbReference type="NCBI Taxonomy" id="217203"/>
    <lineage>
        <taxon>Bacteria</taxon>
        <taxon>Pseudomonadati</taxon>
        <taxon>Pseudomonadota</taxon>
        <taxon>Betaproteobacteria</taxon>
        <taxon>Burkholderiales</taxon>
        <taxon>Alcaligenaceae</taxon>
        <taxon>Achromobacter</taxon>
    </lineage>
</organism>
<keyword evidence="7" id="KW-0808">Transferase</keyword>
<dbReference type="Gene3D" id="3.40.640.10">
    <property type="entry name" value="Type I PLP-dependent aspartate aminotransferase-like (Major domain)"/>
    <property type="match status" value="1"/>
</dbReference>
<evidence type="ECO:0000313" key="8">
    <source>
        <dbReference type="Proteomes" id="UP001214170"/>
    </source>
</evidence>
<evidence type="ECO:0000256" key="1">
    <source>
        <dbReference type="ARBA" id="ARBA00005384"/>
    </source>
</evidence>
<dbReference type="SUPFAM" id="SSF46785">
    <property type="entry name" value="Winged helix' DNA-binding domain"/>
    <property type="match status" value="1"/>
</dbReference>
<dbReference type="InterPro" id="IPR036390">
    <property type="entry name" value="WH_DNA-bd_sf"/>
</dbReference>
<name>A0ABY8GVF1_9BURK</name>
<dbReference type="CDD" id="cd00609">
    <property type="entry name" value="AAT_like"/>
    <property type="match status" value="1"/>
</dbReference>
<dbReference type="EMBL" id="CP121261">
    <property type="protein sequence ID" value="WFP08732.1"/>
    <property type="molecule type" value="Genomic_DNA"/>
</dbReference>